<feature type="region of interest" description="Disordered" evidence="1">
    <location>
        <begin position="200"/>
        <end position="232"/>
    </location>
</feature>
<dbReference type="Proteomes" id="UP000292702">
    <property type="component" value="Unassembled WGS sequence"/>
</dbReference>
<gene>
    <name evidence="2" type="ORF">EIP91_009171</name>
</gene>
<protein>
    <submittedName>
        <fullName evidence="2">Uncharacterized protein</fullName>
    </submittedName>
</protein>
<evidence type="ECO:0000313" key="2">
    <source>
        <dbReference type="EMBL" id="TCD61001.1"/>
    </source>
</evidence>
<dbReference type="AlphaFoldDB" id="A0A4R0R1Y9"/>
<reference evidence="2 3" key="1">
    <citation type="submission" date="2018-11" db="EMBL/GenBank/DDBJ databases">
        <title>Genome assembly of Steccherinum ochraceum LE-BIN_3174, the white-rot fungus of the Steccherinaceae family (The Residual Polyporoid clade, Polyporales, Basidiomycota).</title>
        <authorList>
            <person name="Fedorova T.V."/>
            <person name="Glazunova O.A."/>
            <person name="Landesman E.O."/>
            <person name="Moiseenko K.V."/>
            <person name="Psurtseva N.V."/>
            <person name="Savinova O.S."/>
            <person name="Shakhova N.V."/>
            <person name="Tyazhelova T.V."/>
            <person name="Vasina D.V."/>
        </authorList>
    </citation>
    <scope>NUCLEOTIDE SEQUENCE [LARGE SCALE GENOMIC DNA]</scope>
    <source>
        <strain evidence="2 3">LE-BIN_3174</strain>
    </source>
</reference>
<evidence type="ECO:0000256" key="1">
    <source>
        <dbReference type="SAM" id="MobiDB-lite"/>
    </source>
</evidence>
<evidence type="ECO:0000313" key="3">
    <source>
        <dbReference type="Proteomes" id="UP000292702"/>
    </source>
</evidence>
<organism evidence="2 3">
    <name type="scientific">Steccherinum ochraceum</name>
    <dbReference type="NCBI Taxonomy" id="92696"/>
    <lineage>
        <taxon>Eukaryota</taxon>
        <taxon>Fungi</taxon>
        <taxon>Dikarya</taxon>
        <taxon>Basidiomycota</taxon>
        <taxon>Agaricomycotina</taxon>
        <taxon>Agaricomycetes</taxon>
        <taxon>Polyporales</taxon>
        <taxon>Steccherinaceae</taxon>
        <taxon>Steccherinum</taxon>
    </lineage>
</organism>
<proteinExistence type="predicted"/>
<dbReference type="EMBL" id="RWJN01000517">
    <property type="protein sequence ID" value="TCD61001.1"/>
    <property type="molecule type" value="Genomic_DNA"/>
</dbReference>
<sequence length="232" mass="26068">MHNDPFVSLYAPRPDFSKSLFSSSPPPPFLSHIEPSLRLAFDSSPLIVLNMTGEIDGLHLQTMIVHNAAYSAAQLTMRLNNSISDCNRDIQEHREKLVHATTAAQAANKESALAKFKTSCAQAAADVASEKLSAFREEKTKWYREVEERIAHLKPILRMRPPVQASERYLSLLRRVEVTLQEYQAERTVLQTSLDTRRESLVSPTTSGKRARTGTCELEDMGFGSSSKRTKY</sequence>
<comment type="caution">
    <text evidence="2">The sequence shown here is derived from an EMBL/GenBank/DDBJ whole genome shotgun (WGS) entry which is preliminary data.</text>
</comment>
<name>A0A4R0R1Y9_9APHY</name>
<keyword evidence="3" id="KW-1185">Reference proteome</keyword>
<accession>A0A4R0R1Y9</accession>